<keyword evidence="2" id="KW-0963">Cytoplasm</keyword>
<feature type="compositionally biased region" description="Polar residues" evidence="5">
    <location>
        <begin position="1"/>
        <end position="10"/>
    </location>
</feature>
<keyword evidence="3" id="KW-0378">Hydrolase</keyword>
<evidence type="ECO:0000313" key="7">
    <source>
        <dbReference type="EMBL" id="AZS70374.1"/>
    </source>
</evidence>
<feature type="region of interest" description="Disordered" evidence="5">
    <location>
        <begin position="386"/>
        <end position="436"/>
    </location>
</feature>
<evidence type="ECO:0000256" key="5">
    <source>
        <dbReference type="SAM" id="MobiDB-lite"/>
    </source>
</evidence>
<dbReference type="Proteomes" id="UP000275579">
    <property type="component" value="Chromosome"/>
</dbReference>
<dbReference type="GO" id="GO:0005506">
    <property type="term" value="F:iron ion binding"/>
    <property type="evidence" value="ECO:0007669"/>
    <property type="project" value="InterPro"/>
</dbReference>
<feature type="region of interest" description="Disordered" evidence="5">
    <location>
        <begin position="207"/>
        <end position="259"/>
    </location>
</feature>
<feature type="compositionally biased region" description="Low complexity" evidence="5">
    <location>
        <begin position="387"/>
        <end position="410"/>
    </location>
</feature>
<dbReference type="PANTHER" id="PTHR48098">
    <property type="entry name" value="ENTEROCHELIN ESTERASE-RELATED"/>
    <property type="match status" value="1"/>
</dbReference>
<dbReference type="AlphaFoldDB" id="A0A3Q9K789"/>
<feature type="compositionally biased region" description="Basic and acidic residues" evidence="5">
    <location>
        <begin position="240"/>
        <end position="255"/>
    </location>
</feature>
<dbReference type="SUPFAM" id="SSF81296">
    <property type="entry name" value="E set domains"/>
    <property type="match status" value="1"/>
</dbReference>
<comment type="subcellular location">
    <subcellularLocation>
        <location evidence="1">Cytoplasm</location>
    </subcellularLocation>
</comment>
<feature type="domain" description="Enterochelin esterase N-terminal" evidence="6">
    <location>
        <begin position="123"/>
        <end position="239"/>
    </location>
</feature>
<organism evidence="7 8">
    <name type="scientific">Streptomyces lydicus</name>
    <dbReference type="NCBI Taxonomy" id="47763"/>
    <lineage>
        <taxon>Bacteria</taxon>
        <taxon>Bacillati</taxon>
        <taxon>Actinomycetota</taxon>
        <taxon>Actinomycetes</taxon>
        <taxon>Kitasatosporales</taxon>
        <taxon>Streptomycetaceae</taxon>
        <taxon>Streptomyces</taxon>
    </lineage>
</organism>
<dbReference type="InterPro" id="IPR021764">
    <property type="entry name" value="Enterochelin_esterase_N"/>
</dbReference>
<evidence type="ECO:0000259" key="6">
    <source>
        <dbReference type="Pfam" id="PF11806"/>
    </source>
</evidence>
<dbReference type="Gene3D" id="3.40.50.1820">
    <property type="entry name" value="alpha/beta hydrolase"/>
    <property type="match status" value="1"/>
</dbReference>
<reference evidence="7 8" key="1">
    <citation type="submission" date="2018-04" db="EMBL/GenBank/DDBJ databases">
        <title>Complete genome sequences of Streptomyces lydicus strain WYEC and characterization of antagonistic properties of biological control agents.</title>
        <authorList>
            <person name="Mariita R.M."/>
            <person name="Sello J.K."/>
        </authorList>
    </citation>
    <scope>NUCLEOTIDE SEQUENCE [LARGE SCALE GENOMIC DNA]</scope>
    <source>
        <strain evidence="7 8">WYEC 108</strain>
    </source>
</reference>
<feature type="region of interest" description="Disordered" evidence="5">
    <location>
        <begin position="1"/>
        <end position="63"/>
    </location>
</feature>
<dbReference type="InterPro" id="IPR013783">
    <property type="entry name" value="Ig-like_fold"/>
</dbReference>
<protein>
    <submittedName>
        <fullName evidence="7">Esterase</fullName>
    </submittedName>
</protein>
<dbReference type="InterPro" id="IPR029058">
    <property type="entry name" value="AB_hydrolase_fold"/>
</dbReference>
<proteinExistence type="inferred from homology"/>
<dbReference type="InterPro" id="IPR000801">
    <property type="entry name" value="Esterase-like"/>
</dbReference>
<dbReference type="Gene3D" id="2.60.40.10">
    <property type="entry name" value="Immunoglobulins"/>
    <property type="match status" value="1"/>
</dbReference>
<dbReference type="PANTHER" id="PTHR48098:SF3">
    <property type="entry name" value="IRON(III) ENTEROBACTIN ESTERASE"/>
    <property type="match status" value="1"/>
</dbReference>
<gene>
    <name evidence="7" type="ORF">DDE74_05010</name>
</gene>
<dbReference type="GO" id="GO:0005737">
    <property type="term" value="C:cytoplasm"/>
    <property type="evidence" value="ECO:0007669"/>
    <property type="project" value="UniProtKB-SubCell"/>
</dbReference>
<dbReference type="SUPFAM" id="SSF53474">
    <property type="entry name" value="alpha/beta-Hydrolases"/>
    <property type="match status" value="1"/>
</dbReference>
<sequence>MPSPHDTSIRNPPLSAKTSPEGPGCSRRVRDPADGPPAARGAAPHTEHVQVSRTASDAVTAPADAAEPVPYAVASPRLTRLTHRLEQAESSEHSALTAEFWTKVEREGTPLIEPLDDDPDHRAVTFLWRGHRATRQVLLLANGLTDPDDLAGSLLAPLPGTEIWYLTRRLRADHRGSYRLVADISPGPLPSAEEPLRARLRGLAAHAAPDPHNRMPLPGRGRSAGSSLFELPLSPPQPWREPRPDAPRGTVERHRSPGSALGDQHVTWVYRPPSGTAAGLLDVLVLPDGELWFGALGLAPTLDALLAERRIPPLLVLAPDTSGPAAWWHVHDTHEGYADFLADELLPWAAARWPVTADPRRTVVAGQSLGGTAAVHTCLRRPERFGSALAQSPAPRPAAARPPGARSPAARPRRGRLSGAPGTAHGEPSWPSQWFAPPHRDGVRIHLDVARQDVARVPGPALHDLLDHCGHTVTWQEFNGGPDHACWRGGLADGLISLLGS</sequence>
<dbReference type="GO" id="GO:0006826">
    <property type="term" value="P:iron ion transport"/>
    <property type="evidence" value="ECO:0007669"/>
    <property type="project" value="InterPro"/>
</dbReference>
<comment type="similarity">
    <text evidence="4">Belongs to the Fes family.</text>
</comment>
<accession>A0A3Q9K789</accession>
<dbReference type="Pfam" id="PF11806">
    <property type="entry name" value="Enterochelin_N"/>
    <property type="match status" value="1"/>
</dbReference>
<dbReference type="GO" id="GO:0005975">
    <property type="term" value="P:carbohydrate metabolic process"/>
    <property type="evidence" value="ECO:0007669"/>
    <property type="project" value="UniProtKB-ARBA"/>
</dbReference>
<dbReference type="InterPro" id="IPR050583">
    <property type="entry name" value="Mycobacterial_A85_antigen"/>
</dbReference>
<evidence type="ECO:0000256" key="2">
    <source>
        <dbReference type="ARBA" id="ARBA00022490"/>
    </source>
</evidence>
<evidence type="ECO:0000313" key="8">
    <source>
        <dbReference type="Proteomes" id="UP000275579"/>
    </source>
</evidence>
<evidence type="ECO:0000256" key="3">
    <source>
        <dbReference type="ARBA" id="ARBA00022801"/>
    </source>
</evidence>
<dbReference type="GO" id="GO:0008849">
    <property type="term" value="F:enterochelin esterase activity"/>
    <property type="evidence" value="ECO:0007669"/>
    <property type="project" value="InterPro"/>
</dbReference>
<dbReference type="InterPro" id="IPR014756">
    <property type="entry name" value="Ig_E-set"/>
</dbReference>
<feature type="compositionally biased region" description="Low complexity" evidence="5">
    <location>
        <begin position="54"/>
        <end position="63"/>
    </location>
</feature>
<evidence type="ECO:0000256" key="1">
    <source>
        <dbReference type="ARBA" id="ARBA00004496"/>
    </source>
</evidence>
<evidence type="ECO:0000256" key="4">
    <source>
        <dbReference type="ARBA" id="ARBA00024201"/>
    </source>
</evidence>
<dbReference type="Pfam" id="PF00756">
    <property type="entry name" value="Esterase"/>
    <property type="match status" value="1"/>
</dbReference>
<dbReference type="EMBL" id="CP029042">
    <property type="protein sequence ID" value="AZS70374.1"/>
    <property type="molecule type" value="Genomic_DNA"/>
</dbReference>
<name>A0A3Q9K789_9ACTN</name>